<accession>A0ABT1G005</accession>
<dbReference type="InterPro" id="IPR000192">
    <property type="entry name" value="Aminotrans_V_dom"/>
</dbReference>
<evidence type="ECO:0000259" key="9">
    <source>
        <dbReference type="Pfam" id="PF00266"/>
    </source>
</evidence>
<dbReference type="InterPro" id="IPR015421">
    <property type="entry name" value="PyrdxlP-dep_Trfase_major"/>
</dbReference>
<comment type="caution">
    <text evidence="10">The sequence shown here is derived from an EMBL/GenBank/DDBJ whole genome shotgun (WGS) entry which is preliminary data.</text>
</comment>
<dbReference type="Gene3D" id="3.90.1150.10">
    <property type="entry name" value="Aspartate Aminotransferase, domain 1"/>
    <property type="match status" value="1"/>
</dbReference>
<dbReference type="PANTHER" id="PTHR11601">
    <property type="entry name" value="CYSTEINE DESULFURYLASE FAMILY MEMBER"/>
    <property type="match status" value="1"/>
</dbReference>
<dbReference type="Gene3D" id="3.40.640.10">
    <property type="entry name" value="Type I PLP-dependent aspartate aminotransferase-like (Major domain)"/>
    <property type="match status" value="1"/>
</dbReference>
<comment type="catalytic activity">
    <reaction evidence="8">
        <text>(sulfur carrier)-H + L-cysteine = (sulfur carrier)-SH + L-alanine</text>
        <dbReference type="Rhea" id="RHEA:43892"/>
        <dbReference type="Rhea" id="RHEA-COMP:14737"/>
        <dbReference type="Rhea" id="RHEA-COMP:14739"/>
        <dbReference type="ChEBI" id="CHEBI:29917"/>
        <dbReference type="ChEBI" id="CHEBI:35235"/>
        <dbReference type="ChEBI" id="CHEBI:57972"/>
        <dbReference type="ChEBI" id="CHEBI:64428"/>
        <dbReference type="EC" id="2.8.1.7"/>
    </reaction>
</comment>
<reference evidence="10" key="1">
    <citation type="submission" date="2022-05" db="EMBL/GenBank/DDBJ databases">
        <title>Corynebacterium sp. TA-R-1 sp. nov., isolated from human feces.</title>
        <authorList>
            <person name="Shamsuzzaman M."/>
            <person name="Dahal R.H."/>
        </authorList>
    </citation>
    <scope>NUCLEOTIDE SEQUENCE</scope>
    <source>
        <strain evidence="10">TA-R-1</strain>
    </source>
</reference>
<dbReference type="Proteomes" id="UP001204000">
    <property type="component" value="Unassembled WGS sequence"/>
</dbReference>
<comment type="cofactor">
    <cofactor evidence="1">
        <name>pyridoxal 5'-phosphate</name>
        <dbReference type="ChEBI" id="CHEBI:597326"/>
    </cofactor>
</comment>
<comment type="similarity">
    <text evidence="2">Belongs to the class-V pyridoxal-phosphate-dependent aminotransferase family. NifS/IscS subfamily.</text>
</comment>
<keyword evidence="4" id="KW-0479">Metal-binding</keyword>
<proteinExistence type="inferred from homology"/>
<dbReference type="SUPFAM" id="SSF53383">
    <property type="entry name" value="PLP-dependent transferases"/>
    <property type="match status" value="1"/>
</dbReference>
<keyword evidence="11" id="KW-1185">Reference proteome</keyword>
<evidence type="ECO:0000256" key="8">
    <source>
        <dbReference type="ARBA" id="ARBA00050776"/>
    </source>
</evidence>
<keyword evidence="6" id="KW-0408">Iron</keyword>
<feature type="domain" description="Aminotransferase class V" evidence="9">
    <location>
        <begin position="10"/>
        <end position="367"/>
    </location>
</feature>
<dbReference type="RefSeq" id="WP_253576460.1">
    <property type="nucleotide sequence ID" value="NZ_JAMFTQ010000003.1"/>
</dbReference>
<evidence type="ECO:0000256" key="1">
    <source>
        <dbReference type="ARBA" id="ARBA00001933"/>
    </source>
</evidence>
<name>A0ABT1G005_9CORY</name>
<dbReference type="Pfam" id="PF00266">
    <property type="entry name" value="Aminotran_5"/>
    <property type="match status" value="1"/>
</dbReference>
<dbReference type="InterPro" id="IPR016454">
    <property type="entry name" value="Cysteine_dSase"/>
</dbReference>
<keyword evidence="3" id="KW-0808">Transferase</keyword>
<evidence type="ECO:0000256" key="2">
    <source>
        <dbReference type="ARBA" id="ARBA00006490"/>
    </source>
</evidence>
<dbReference type="PANTHER" id="PTHR11601:SF34">
    <property type="entry name" value="CYSTEINE DESULFURASE"/>
    <property type="match status" value="1"/>
</dbReference>
<evidence type="ECO:0000256" key="3">
    <source>
        <dbReference type="ARBA" id="ARBA00022679"/>
    </source>
</evidence>
<keyword evidence="7" id="KW-0411">Iron-sulfur</keyword>
<dbReference type="InterPro" id="IPR015422">
    <property type="entry name" value="PyrdxlP-dep_Trfase_small"/>
</dbReference>
<evidence type="ECO:0000256" key="7">
    <source>
        <dbReference type="ARBA" id="ARBA00023014"/>
    </source>
</evidence>
<gene>
    <name evidence="10" type="ORF">M5J20_03715</name>
</gene>
<dbReference type="Gene3D" id="1.10.260.50">
    <property type="match status" value="1"/>
</dbReference>
<evidence type="ECO:0000256" key="5">
    <source>
        <dbReference type="ARBA" id="ARBA00022898"/>
    </source>
</evidence>
<dbReference type="EMBL" id="JAMFTQ010000003">
    <property type="protein sequence ID" value="MCP1387296.1"/>
    <property type="molecule type" value="Genomic_DNA"/>
</dbReference>
<evidence type="ECO:0000313" key="11">
    <source>
        <dbReference type="Proteomes" id="UP001204000"/>
    </source>
</evidence>
<sequence length="385" mass="39138">MHASASHDSVYLDHAATTPMRQCAIDAWVEHAHAVNPGSQYAAGRAANAVLQEAREQVAALLGADPVEVIFTGSGTEADNIAVRGLYAASVREGAPQRVVASTIEHPAVLEPVRALEAEGAEVAWLEAGRDGHVADLAALDQPAAVAALMWANNETGAIQPVAEAAERAAAAGTPLHVDAVQAVGKVPVDFKGLGLTTLAASAHKFGGPRGCGILLARRSPVPVPLVLGGGQERGLRSGTVDVAAAAATAAALAEAVGEMEAEQARVRELRDQLVARVRSAVPGAVLTTSEPALAGHAHFMFPGANADAMIMLLDGLGIAASAGSACAAGVVRLSPVLEAMGIPDEEGMGALRLTLGRTTTEEDVARAATEIGDVVEKARAVGRL</sequence>
<keyword evidence="5" id="KW-0663">Pyridoxal phosphate</keyword>
<evidence type="ECO:0000256" key="6">
    <source>
        <dbReference type="ARBA" id="ARBA00023004"/>
    </source>
</evidence>
<protein>
    <submittedName>
        <fullName evidence="10">Cysteine desulfurase</fullName>
    </submittedName>
</protein>
<evidence type="ECO:0000256" key="4">
    <source>
        <dbReference type="ARBA" id="ARBA00022723"/>
    </source>
</evidence>
<organism evidence="10 11">
    <name type="scientific">Corynebacterium stercoris</name>
    <dbReference type="NCBI Taxonomy" id="2943490"/>
    <lineage>
        <taxon>Bacteria</taxon>
        <taxon>Bacillati</taxon>
        <taxon>Actinomycetota</taxon>
        <taxon>Actinomycetes</taxon>
        <taxon>Mycobacteriales</taxon>
        <taxon>Corynebacteriaceae</taxon>
        <taxon>Corynebacterium</taxon>
    </lineage>
</organism>
<dbReference type="PIRSF" id="PIRSF005572">
    <property type="entry name" value="NifS"/>
    <property type="match status" value="1"/>
</dbReference>
<evidence type="ECO:0000313" key="10">
    <source>
        <dbReference type="EMBL" id="MCP1387296.1"/>
    </source>
</evidence>
<dbReference type="InterPro" id="IPR015424">
    <property type="entry name" value="PyrdxlP-dep_Trfase"/>
</dbReference>